<protein>
    <submittedName>
        <fullName evidence="1">Uncharacterized protein</fullName>
    </submittedName>
</protein>
<reference evidence="1 2" key="1">
    <citation type="submission" date="2019-02" db="EMBL/GenBank/DDBJ databases">
        <title>Opniocepnalus argus genome.</title>
        <authorList>
            <person name="Zhou C."/>
            <person name="Xiao S."/>
        </authorList>
    </citation>
    <scope>NUCLEOTIDE SEQUENCE [LARGE SCALE GENOMIC DNA]</scope>
    <source>
        <strain evidence="1">OARG1902GOOAL</strain>
        <tissue evidence="1">Muscle</tissue>
    </source>
</reference>
<dbReference type="EMBL" id="CM015713">
    <property type="protein sequence ID" value="KAF3686357.1"/>
    <property type="molecule type" value="Genomic_DNA"/>
</dbReference>
<proteinExistence type="predicted"/>
<dbReference type="AlphaFoldDB" id="A0A6G1P7Y5"/>
<evidence type="ECO:0000313" key="2">
    <source>
        <dbReference type="Proteomes" id="UP000503349"/>
    </source>
</evidence>
<organism evidence="1 2">
    <name type="scientific">Channa argus</name>
    <name type="common">Northern snakehead</name>
    <name type="synonym">Ophicephalus argus</name>
    <dbReference type="NCBI Taxonomy" id="215402"/>
    <lineage>
        <taxon>Eukaryota</taxon>
        <taxon>Metazoa</taxon>
        <taxon>Chordata</taxon>
        <taxon>Craniata</taxon>
        <taxon>Vertebrata</taxon>
        <taxon>Euteleostomi</taxon>
        <taxon>Actinopterygii</taxon>
        <taxon>Neopterygii</taxon>
        <taxon>Teleostei</taxon>
        <taxon>Neoteleostei</taxon>
        <taxon>Acanthomorphata</taxon>
        <taxon>Anabantaria</taxon>
        <taxon>Anabantiformes</taxon>
        <taxon>Channoidei</taxon>
        <taxon>Channidae</taxon>
        <taxon>Channa</taxon>
    </lineage>
</organism>
<keyword evidence="2" id="KW-1185">Reference proteome</keyword>
<reference evidence="2" key="2">
    <citation type="submission" date="2019-02" db="EMBL/GenBank/DDBJ databases">
        <title>Opniocepnalus argus Var Kimnra genome.</title>
        <authorList>
            <person name="Zhou C."/>
            <person name="Xiao S."/>
        </authorList>
    </citation>
    <scope>NUCLEOTIDE SEQUENCE [LARGE SCALE GENOMIC DNA]</scope>
</reference>
<sequence>MCLIYSSRMENKKQPHTDLKSTQDMHIKKNVCLTEQSVLFYSLSLRKERLDSVTGYVPDQYYCIA</sequence>
<dbReference type="Proteomes" id="UP000503349">
    <property type="component" value="Chromosome 2"/>
</dbReference>
<name>A0A6G1P7Y5_CHAAH</name>
<gene>
    <name evidence="1" type="ORF">EXN66_Car002029</name>
</gene>
<accession>A0A6G1P7Y5</accession>
<evidence type="ECO:0000313" key="1">
    <source>
        <dbReference type="EMBL" id="KAF3686357.1"/>
    </source>
</evidence>